<evidence type="ECO:0000313" key="2">
    <source>
        <dbReference type="Proteomes" id="UP000192578"/>
    </source>
</evidence>
<reference evidence="2" key="1">
    <citation type="submission" date="2017-01" db="EMBL/GenBank/DDBJ databases">
        <title>Comparative genomics of anhydrobiosis in the tardigrade Hypsibius dujardini.</title>
        <authorList>
            <person name="Yoshida Y."/>
            <person name="Koutsovoulos G."/>
            <person name="Laetsch D."/>
            <person name="Stevens L."/>
            <person name="Kumar S."/>
            <person name="Horikawa D."/>
            <person name="Ishino K."/>
            <person name="Komine S."/>
            <person name="Tomita M."/>
            <person name="Blaxter M."/>
            <person name="Arakawa K."/>
        </authorList>
    </citation>
    <scope>NUCLEOTIDE SEQUENCE [LARGE SCALE GENOMIC DNA]</scope>
    <source>
        <strain evidence="2">Z151</strain>
    </source>
</reference>
<dbReference type="InterPro" id="IPR036514">
    <property type="entry name" value="SGNH_hydro_sf"/>
</dbReference>
<dbReference type="AlphaFoldDB" id="A0A9X6RLQ1"/>
<dbReference type="EMBL" id="MTYJ01000273">
    <property type="protein sequence ID" value="OWA52534.1"/>
    <property type="molecule type" value="Genomic_DNA"/>
</dbReference>
<proteinExistence type="predicted"/>
<protein>
    <recommendedName>
        <fullName evidence="3">CAS1 domain-containing protein 1</fullName>
    </recommendedName>
</protein>
<gene>
    <name evidence="1" type="ORF">BV898_16986</name>
</gene>
<evidence type="ECO:0008006" key="3">
    <source>
        <dbReference type="Google" id="ProtNLM"/>
    </source>
</evidence>
<comment type="caution">
    <text evidence="1">The sequence shown here is derived from an EMBL/GenBank/DDBJ whole genome shotgun (WGS) entry which is preliminary data.</text>
</comment>
<keyword evidence="2" id="KW-1185">Reference proteome</keyword>
<evidence type="ECO:0000313" key="1">
    <source>
        <dbReference type="EMBL" id="OWA52534.1"/>
    </source>
</evidence>
<accession>A0A9X6RLQ1</accession>
<sequence length="337" mass="38466">MLTQICRVVIPAMLLFFFSGAVYIKSARVVPVVPGGRCLGMFESGGLIEWDVEDATTSWKADAGCAIRYRSQNESIGCLHDVAMQRLNASFIVFLGDSRLRQLRDGIILELTGKDMDFQANRNALGDPLFDKKHEGRGFFYENARAQVRNEWEPHLDDGGGSFTRVVENLTRAELKPSLLVMGAGSWLVRDCHRANKTQQTCIQTYKENFKKLLPLLDKLVPTTDMIWLPQCAISERHLNNVNNIGVGFTNSNMQLYNDAIKELLPPYMIYWQSAWDVSVQLNEGLDGLHFSRRAKRYLTQMLLNWACSAPYRRDPEIMRHSQLLDWNARSTEYCCD</sequence>
<dbReference type="Proteomes" id="UP000192578">
    <property type="component" value="Unassembled WGS sequence"/>
</dbReference>
<dbReference type="OrthoDB" id="767975at2759"/>
<organism evidence="1 2">
    <name type="scientific">Hypsibius exemplaris</name>
    <name type="common">Freshwater tardigrade</name>
    <dbReference type="NCBI Taxonomy" id="2072580"/>
    <lineage>
        <taxon>Eukaryota</taxon>
        <taxon>Metazoa</taxon>
        <taxon>Ecdysozoa</taxon>
        <taxon>Tardigrada</taxon>
        <taxon>Eutardigrada</taxon>
        <taxon>Parachela</taxon>
        <taxon>Hypsibioidea</taxon>
        <taxon>Hypsibiidae</taxon>
        <taxon>Hypsibius</taxon>
    </lineage>
</organism>
<dbReference type="Gene3D" id="3.40.50.1110">
    <property type="entry name" value="SGNH hydrolase"/>
    <property type="match status" value="1"/>
</dbReference>
<dbReference type="SUPFAM" id="SSF52266">
    <property type="entry name" value="SGNH hydrolase"/>
    <property type="match status" value="1"/>
</dbReference>
<name>A0A9X6RLQ1_HYPEX</name>